<dbReference type="Proteomes" id="UP000019462">
    <property type="component" value="Unassembled WGS sequence"/>
</dbReference>
<keyword evidence="2" id="KW-1185">Reference proteome</keyword>
<sequence length="329" mass="36234">MERYDWPLGREDATLQTIWSGPTGLGYVNGDVGKVARKPVLAFTPESRIKKINNEYCRFKEIEEFNAKEIEELNAKLNAQRRAAGTVGPVRQSGSDTDIPPVGSVPAFWSDFALACGCEAREPKLSDAQRRSALSPEQRIGALRAVALSPVQWSSDVEAGVEGRPASFTSIKRPHLNIAFDLDPPEPLSSTSCDGSSPSSVSVSLASHCTDARWAAASDYENTETFFLSNTNINKDDVNTPRDFVSKIPDIQNNDPLCFVGKIIVGEISRTYPNTDHRTMTIVMTIVIGLWSVSGYVRRISFTMILLTKFSSVAIAEVRRGQLHLLIPW</sequence>
<organism evidence="1 2">
    <name type="scientific">Moesziomyces aphidis</name>
    <name type="common">Pseudozyma aphidis</name>
    <dbReference type="NCBI Taxonomy" id="84754"/>
    <lineage>
        <taxon>Eukaryota</taxon>
        <taxon>Fungi</taxon>
        <taxon>Dikarya</taxon>
        <taxon>Basidiomycota</taxon>
        <taxon>Ustilaginomycotina</taxon>
        <taxon>Ustilaginomycetes</taxon>
        <taxon>Ustilaginales</taxon>
        <taxon>Ustilaginaceae</taxon>
        <taxon>Moesziomyces</taxon>
    </lineage>
</organism>
<reference evidence="1 2" key="1">
    <citation type="journal article" date="2014" name="Genome Announc.">
        <title>Genome sequence of the basidiomycetous fungus Pseudozyma aphidis DSM70725, an efficient producer of biosurfactant mannosylerythritol lipids.</title>
        <authorList>
            <person name="Lorenz S."/>
            <person name="Guenther M."/>
            <person name="Grumaz C."/>
            <person name="Rupp S."/>
            <person name="Zibek S."/>
            <person name="Sohn K."/>
        </authorList>
    </citation>
    <scope>NUCLEOTIDE SEQUENCE [LARGE SCALE GENOMIC DNA]</scope>
    <source>
        <strain evidence="2">ATCC 32657 / CBS 517.83 / DSM 70725 / JCM 10318 / NBRC 10182 / NRRL Y-7954 / St-0401</strain>
    </source>
</reference>
<proteinExistence type="predicted"/>
<dbReference type="HOGENOM" id="CLU_845020_0_0_1"/>
<protein>
    <submittedName>
        <fullName evidence="1">Uncharacterized protein</fullName>
    </submittedName>
</protein>
<dbReference type="AlphaFoldDB" id="W3VQM7"/>
<evidence type="ECO:0000313" key="2">
    <source>
        <dbReference type="Proteomes" id="UP000019462"/>
    </source>
</evidence>
<accession>W3VQM7</accession>
<comment type="caution">
    <text evidence="1">The sequence shown here is derived from an EMBL/GenBank/DDBJ whole genome shotgun (WGS) entry which is preliminary data.</text>
</comment>
<dbReference type="EMBL" id="AWNI01000009">
    <property type="protein sequence ID" value="ETS63107.1"/>
    <property type="molecule type" value="Genomic_DNA"/>
</dbReference>
<name>W3VQM7_MOEAP</name>
<evidence type="ECO:0000313" key="1">
    <source>
        <dbReference type="EMBL" id="ETS63107.1"/>
    </source>
</evidence>
<gene>
    <name evidence="1" type="ORF">PaG_02884</name>
</gene>